<name>A0A8S5M5B0_9CAUD</name>
<evidence type="ECO:0000313" key="2">
    <source>
        <dbReference type="EMBL" id="DAD77414.1"/>
    </source>
</evidence>
<dbReference type="EMBL" id="BK014825">
    <property type="protein sequence ID" value="DAD77414.1"/>
    <property type="molecule type" value="Genomic_DNA"/>
</dbReference>
<keyword evidence="1" id="KW-0812">Transmembrane</keyword>
<keyword evidence="1" id="KW-1133">Transmembrane helix</keyword>
<organism evidence="2">
    <name type="scientific">Siphoviridae sp. ctulf7</name>
    <dbReference type="NCBI Taxonomy" id="2826505"/>
    <lineage>
        <taxon>Viruses</taxon>
        <taxon>Duplodnaviria</taxon>
        <taxon>Heunggongvirae</taxon>
        <taxon>Uroviricota</taxon>
        <taxon>Caudoviricetes</taxon>
    </lineage>
</organism>
<keyword evidence="1" id="KW-0472">Membrane</keyword>
<feature type="transmembrane region" description="Helical" evidence="1">
    <location>
        <begin position="39"/>
        <end position="57"/>
    </location>
</feature>
<evidence type="ECO:0000256" key="1">
    <source>
        <dbReference type="SAM" id="Phobius"/>
    </source>
</evidence>
<protein>
    <submittedName>
        <fullName evidence="2">Holin</fullName>
    </submittedName>
</protein>
<proteinExistence type="predicted"/>
<dbReference type="InterPro" id="IPR031612">
    <property type="entry name" value="Phage_holin_Dp1"/>
</dbReference>
<feature type="transmembrane region" description="Helical" evidence="1">
    <location>
        <begin position="12"/>
        <end position="33"/>
    </location>
</feature>
<dbReference type="Pfam" id="PF16938">
    <property type="entry name" value="Phage_holin_Dp1"/>
    <property type="match status" value="1"/>
</dbReference>
<accession>A0A8S5M5B0</accession>
<sequence>MILSDKVYNTLKWLLLTVVPALITLISGLGTIYGYDTTQITAVIGIVATFIGTLVGISNANYAKGESNNDTESN</sequence>
<reference evidence="2" key="1">
    <citation type="journal article" date="2021" name="Proc. Natl. Acad. Sci. U.S.A.">
        <title>A Catalog of Tens of Thousands of Viruses from Human Metagenomes Reveals Hidden Associations with Chronic Diseases.</title>
        <authorList>
            <person name="Tisza M.J."/>
            <person name="Buck C.B."/>
        </authorList>
    </citation>
    <scope>NUCLEOTIDE SEQUENCE</scope>
    <source>
        <strain evidence="2">Ctulf7</strain>
    </source>
</reference>